<feature type="region of interest" description="Disordered" evidence="17">
    <location>
        <begin position="859"/>
        <end position="878"/>
    </location>
</feature>
<dbReference type="GO" id="GO:0015031">
    <property type="term" value="P:protein transport"/>
    <property type="evidence" value="ECO:0007669"/>
    <property type="project" value="UniProtKB-KW"/>
</dbReference>
<dbReference type="InterPro" id="IPR001680">
    <property type="entry name" value="WD40_rpt"/>
</dbReference>
<keyword evidence="7 16" id="KW-0853">WD repeat</keyword>
<feature type="compositionally biased region" description="Polar residues" evidence="17">
    <location>
        <begin position="413"/>
        <end position="433"/>
    </location>
</feature>
<dbReference type="AlphaFoldDB" id="A0A8V5FR27"/>
<dbReference type="SMART" id="SM01166">
    <property type="entry name" value="DUF1899"/>
    <property type="match status" value="2"/>
</dbReference>
<evidence type="ECO:0000256" key="2">
    <source>
        <dbReference type="ARBA" id="ARBA00004637"/>
    </source>
</evidence>
<evidence type="ECO:0000256" key="1">
    <source>
        <dbReference type="ARBA" id="ARBA00004496"/>
    </source>
</evidence>
<dbReference type="Gene3D" id="2.130.10.10">
    <property type="entry name" value="YVTN repeat-like/Quinoprotein amine dehydrogenase"/>
    <property type="match status" value="2"/>
</dbReference>
<evidence type="ECO:0000256" key="12">
    <source>
        <dbReference type="ARBA" id="ARBA00023128"/>
    </source>
</evidence>
<keyword evidence="5" id="KW-0813">Transport</keyword>
<dbReference type="PROSITE" id="PS50294">
    <property type="entry name" value="WD_REPEATS_REGION"/>
    <property type="match status" value="3"/>
</dbReference>
<dbReference type="InterPro" id="IPR015505">
    <property type="entry name" value="Coronin"/>
</dbReference>
<dbReference type="InterPro" id="IPR019775">
    <property type="entry name" value="WD40_repeat_CS"/>
</dbReference>
<comment type="similarity">
    <text evidence="3">Belongs to the TIM16/PAM16 family.</text>
</comment>
<evidence type="ECO:0000256" key="7">
    <source>
        <dbReference type="ARBA" id="ARBA00022574"/>
    </source>
</evidence>
<dbReference type="SMART" id="SM00320">
    <property type="entry name" value="WD40"/>
    <property type="match status" value="6"/>
</dbReference>
<feature type="compositionally biased region" description="Low complexity" evidence="17">
    <location>
        <begin position="434"/>
        <end position="462"/>
    </location>
</feature>
<feature type="compositionally biased region" description="Polar residues" evidence="17">
    <location>
        <begin position="463"/>
        <end position="477"/>
    </location>
</feature>
<dbReference type="Gene3D" id="1.10.287.110">
    <property type="entry name" value="DnaJ domain"/>
    <property type="match status" value="1"/>
</dbReference>
<evidence type="ECO:0000256" key="13">
    <source>
        <dbReference type="ARBA" id="ARBA00023136"/>
    </source>
</evidence>
<comment type="subcellular location">
    <subcellularLocation>
        <location evidence="1">Cytoplasm</location>
    </subcellularLocation>
    <subcellularLocation>
        <location evidence="2">Mitochondrion inner membrane</location>
        <topology evidence="2">Peripheral membrane protein</topology>
    </subcellularLocation>
</comment>
<keyword evidence="9" id="KW-0999">Mitochondrion inner membrane</keyword>
<evidence type="ECO:0000256" key="17">
    <source>
        <dbReference type="SAM" id="MobiDB-lite"/>
    </source>
</evidence>
<dbReference type="Pfam" id="PF03656">
    <property type="entry name" value="Pam16"/>
    <property type="match status" value="1"/>
</dbReference>
<sequence>MALAPSKTEASPDMAFPSPFQAWIGGIRAGSVTSYGNNVKASCRWIAFNAEASGVLGIVALECEDGGERTVSQLCCHSDVVTDFDFSPFDQLLLATGSADETVKVWRLPQSGQNMPSSAGLTLGPGEGPVDMLQFHPTADGILASGTGKRVTIWDMEQQQPLTVLDSHRDQLQSLAWKRDGRLLGTSCKDKKLRIFDPRVSPAASQSALGHENNKDSRLLWMGSSDCLISIGFSQMREREVKLWDMRRFSGAMLTVALDTSPGAAIPLYDADTGLLVMAGKGENLLYCFEVAAVQPALTQVTQCRTEGSTRGLAAVPRLALDVMACEVLRVLQLADTALVPVSYVVPRKSVQDFHEDLFPDCTGTLPANSAQAWWAGDSQQVGKVSLHPAQRPTEIFTSPIIACTRLQAANISPTADTGPINTNTDTNTDQSEGSGYSSPSSLASPGSATTSLSASTGPSSGFASSPSQKSLQSILGPSSRFRHAQGRVLHRDTHLTNLRGLSLTTPGECDGFCANHHRVALPLLSAGGQITILELSKPGRLPDAAIPTIQNSVAVTDLSWDPFDPQRLAVAGEDAKIRLWRIPEGGLQETLQEPEAILQGHTEKIYSIRFHPMASDLLVSSSYDMTVRIWELSTGQEALCLQGHTDQIFSLAWSPDGKKLATVSKDGRLRLYEPRCSPLPQQEGPGPEGARGARIVWVCGGDYLLVSGFDSRSERRILLYQAQALRKGPLSVLGLDVAPSTLLPFYDEDTSVVFLTGKGDTRVFLYEVMPEPPYFLECNSFTSSEPHKGFIFLPKTVCEVREVEFARALRLGQSTLEPVAFHVPRVKKEYFQDDIYPPTRVWWEPALSARAWLTGEDGQQRRTSLQPADMTPVSQAPKEAPLRKFVPASVYLEEKSDEQKKEELLSAMVARLGNREDPLPQDSFEGVDEDEWAKYLAQIILVGAQVVGRAFMRALRQELAASRAAADARGRSERPQSAAASRIIGISLQEAQQILNVSNLNPEEIQKNYDHLFKVNDKSMGGSFYLQSKVSQRRSGAGAVLAPSPALSTFSCMEFGRAELEHFAWIRQGGEGAALSLCVNLSPCPAGGESEGAAG</sequence>
<evidence type="ECO:0000256" key="6">
    <source>
        <dbReference type="ARBA" id="ARBA00022490"/>
    </source>
</evidence>
<dbReference type="PANTHER" id="PTHR10856:SF20">
    <property type="entry name" value="CORONIN-7"/>
    <property type="match status" value="1"/>
</dbReference>
<keyword evidence="6" id="KW-0963">Cytoplasm</keyword>
<dbReference type="FunFam" id="2.130.10.10:FF:001013">
    <property type="entry name" value="Coronin"/>
    <property type="match status" value="1"/>
</dbReference>
<evidence type="ECO:0000256" key="8">
    <source>
        <dbReference type="ARBA" id="ARBA00022737"/>
    </source>
</evidence>
<dbReference type="InterPro" id="IPR011047">
    <property type="entry name" value="Quinoprotein_ADH-like_sf"/>
</dbReference>
<dbReference type="Pfam" id="PF08953">
    <property type="entry name" value="DUF1899"/>
    <property type="match status" value="1"/>
</dbReference>
<dbReference type="PROSITE" id="PS50082">
    <property type="entry name" value="WD_REPEATS_2"/>
    <property type="match status" value="4"/>
</dbReference>
<dbReference type="Pfam" id="PF00400">
    <property type="entry name" value="WD40"/>
    <property type="match status" value="5"/>
</dbReference>
<name>A0A8V5FR27_MELUD</name>
<evidence type="ECO:0000256" key="4">
    <source>
        <dbReference type="ARBA" id="ARBA00009482"/>
    </source>
</evidence>
<dbReference type="FunFam" id="1.10.287.110:FF:000006">
    <property type="entry name" value="Import inner membrane translocase subunit TIM16"/>
    <property type="match status" value="1"/>
</dbReference>
<keyword evidence="12" id="KW-0496">Mitochondrion</keyword>
<keyword evidence="10" id="KW-0653">Protein transport</keyword>
<dbReference type="GO" id="GO:0030036">
    <property type="term" value="P:actin cytoskeleton organization"/>
    <property type="evidence" value="ECO:0007669"/>
    <property type="project" value="UniProtKB-ARBA"/>
</dbReference>
<dbReference type="SUPFAM" id="SSF50998">
    <property type="entry name" value="Quinoprotein alcohol dehydrogenase-like"/>
    <property type="match status" value="1"/>
</dbReference>
<dbReference type="InterPro" id="IPR015943">
    <property type="entry name" value="WD40/YVTN_repeat-like_dom_sf"/>
</dbReference>
<dbReference type="GO" id="GO:0001405">
    <property type="term" value="C:PAM complex, Tim23 associated import motor"/>
    <property type="evidence" value="ECO:0007669"/>
    <property type="project" value="UniProtKB-ARBA"/>
</dbReference>
<evidence type="ECO:0000256" key="11">
    <source>
        <dbReference type="ARBA" id="ARBA00023010"/>
    </source>
</evidence>
<dbReference type="PANTHER" id="PTHR10856">
    <property type="entry name" value="CORONIN"/>
    <property type="match status" value="1"/>
</dbReference>
<keyword evidence="14" id="KW-0009">Actin-binding</keyword>
<evidence type="ECO:0000256" key="15">
    <source>
        <dbReference type="ARBA" id="ARBA00024838"/>
    </source>
</evidence>
<keyword evidence="13" id="KW-0472">Membrane</keyword>
<accession>A0A8V5FR27</accession>
<reference evidence="18" key="3">
    <citation type="submission" date="2025-09" db="UniProtKB">
        <authorList>
            <consortium name="Ensembl"/>
        </authorList>
    </citation>
    <scope>IDENTIFICATION</scope>
</reference>
<comment type="similarity">
    <text evidence="4 16">Belongs to the WD repeat coronin family.</text>
</comment>
<dbReference type="GO" id="GO:0003779">
    <property type="term" value="F:actin binding"/>
    <property type="evidence" value="ECO:0007669"/>
    <property type="project" value="UniProtKB-KW"/>
</dbReference>
<dbReference type="Proteomes" id="UP000694405">
    <property type="component" value="Chromosome 8"/>
</dbReference>
<comment type="function">
    <text evidence="15">F-actin regulator involved in anterograde Golgi to endosome transport: upon ubiquitination via 'Lys-33'-linked ubiquitin chains by the BCR(KLHL20) E3 ubiquitin ligase complex, interacts with EPS15 and localizes to the trans-Golgi network, where it promotes actin polymerization, thereby facilitating post-Golgi trafficking. May play a role in the maintenance of the Golgi apparatus morphology.</text>
</comment>
<evidence type="ECO:0000256" key="9">
    <source>
        <dbReference type="ARBA" id="ARBA00022792"/>
    </source>
</evidence>
<evidence type="ECO:0000313" key="18">
    <source>
        <dbReference type="Ensembl" id="ENSMUNP00000028737.1"/>
    </source>
</evidence>
<dbReference type="InterPro" id="IPR015048">
    <property type="entry name" value="DUF1899"/>
</dbReference>
<dbReference type="SMART" id="SM01167">
    <property type="entry name" value="DUF1900"/>
    <property type="match status" value="2"/>
</dbReference>
<keyword evidence="8 16" id="KW-0677">Repeat</keyword>
<dbReference type="Ensembl" id="ENSMUNT00000032010.1">
    <property type="protein sequence ID" value="ENSMUNP00000028737.1"/>
    <property type="gene ID" value="ENSMUNG00000010198.2"/>
</dbReference>
<dbReference type="FunFam" id="2.130.10.10:FF:000076">
    <property type="entry name" value="Coronin"/>
    <property type="match status" value="1"/>
</dbReference>
<dbReference type="Pfam" id="PF16300">
    <property type="entry name" value="WD40_4"/>
    <property type="match status" value="2"/>
</dbReference>
<evidence type="ECO:0000256" key="5">
    <source>
        <dbReference type="ARBA" id="ARBA00022448"/>
    </source>
</evidence>
<proteinExistence type="inferred from homology"/>
<dbReference type="PROSITE" id="PS00678">
    <property type="entry name" value="WD_REPEATS_1"/>
    <property type="match status" value="1"/>
</dbReference>
<feature type="region of interest" description="Disordered" evidence="17">
    <location>
        <begin position="413"/>
        <end position="478"/>
    </location>
</feature>
<evidence type="ECO:0000256" key="16">
    <source>
        <dbReference type="RuleBase" id="RU280818"/>
    </source>
</evidence>
<gene>
    <name evidence="18" type="primary">LOC101868787</name>
</gene>
<protein>
    <recommendedName>
        <fullName evidence="16">Coronin</fullName>
    </recommendedName>
</protein>
<reference evidence="18" key="1">
    <citation type="submission" date="2020-03" db="EMBL/GenBank/DDBJ databases">
        <title>Melopsittacus undulatus (budgerigar) genome, bMelUnd1, maternal haplotype with Z.</title>
        <authorList>
            <person name="Gedman G."/>
            <person name="Mountcastle J."/>
            <person name="Haase B."/>
            <person name="Formenti G."/>
            <person name="Wright T."/>
            <person name="Apodaca J."/>
            <person name="Pelan S."/>
            <person name="Chow W."/>
            <person name="Rhie A."/>
            <person name="Howe K."/>
            <person name="Fedrigo O."/>
            <person name="Jarvis E.D."/>
        </authorList>
    </citation>
    <scope>NUCLEOTIDE SEQUENCE [LARGE SCALE GENOMIC DNA]</scope>
</reference>
<reference evidence="18" key="2">
    <citation type="submission" date="2025-08" db="UniProtKB">
        <authorList>
            <consortium name="Ensembl"/>
        </authorList>
    </citation>
    <scope>IDENTIFICATION</scope>
</reference>
<evidence type="ECO:0000313" key="19">
    <source>
        <dbReference type="Proteomes" id="UP000694405"/>
    </source>
</evidence>
<keyword evidence="11" id="KW-0811">Translocation</keyword>
<organism evidence="18 19">
    <name type="scientific">Melopsittacus undulatus</name>
    <name type="common">Budgerigar</name>
    <name type="synonym">Psittacus undulatus</name>
    <dbReference type="NCBI Taxonomy" id="13146"/>
    <lineage>
        <taxon>Eukaryota</taxon>
        <taxon>Metazoa</taxon>
        <taxon>Chordata</taxon>
        <taxon>Craniata</taxon>
        <taxon>Vertebrata</taxon>
        <taxon>Euteleostomi</taxon>
        <taxon>Archelosauria</taxon>
        <taxon>Archosauria</taxon>
        <taxon>Dinosauria</taxon>
        <taxon>Saurischia</taxon>
        <taxon>Theropoda</taxon>
        <taxon>Coelurosauria</taxon>
        <taxon>Aves</taxon>
        <taxon>Neognathae</taxon>
        <taxon>Neoaves</taxon>
        <taxon>Telluraves</taxon>
        <taxon>Australaves</taxon>
        <taxon>Psittaciformes</taxon>
        <taxon>Psittaculidae</taxon>
        <taxon>Melopsittacus</taxon>
    </lineage>
</organism>
<evidence type="ECO:0000256" key="14">
    <source>
        <dbReference type="ARBA" id="ARBA00023203"/>
    </source>
</evidence>
<evidence type="ECO:0000256" key="10">
    <source>
        <dbReference type="ARBA" id="ARBA00022927"/>
    </source>
</evidence>
<dbReference type="InterPro" id="IPR036869">
    <property type="entry name" value="J_dom_sf"/>
</dbReference>
<evidence type="ECO:0000256" key="3">
    <source>
        <dbReference type="ARBA" id="ARBA00008817"/>
    </source>
</evidence>
<keyword evidence="19" id="KW-1185">Reference proteome</keyword>